<evidence type="ECO:0000256" key="4">
    <source>
        <dbReference type="ARBA" id="ARBA00022660"/>
    </source>
</evidence>
<dbReference type="PANTHER" id="PTHR15336">
    <property type="entry name" value="UBIQUINOL-CYTOCHROME C REDUCTASE COMPLEX 7.8 KDA PROTEIN"/>
    <property type="match status" value="1"/>
</dbReference>
<dbReference type="PIRSF" id="PIRSF000019">
    <property type="entry name" value="Bc1_11K"/>
    <property type="match status" value="1"/>
</dbReference>
<evidence type="ECO:0000256" key="9">
    <source>
        <dbReference type="PIRNR" id="PIRNR000019"/>
    </source>
</evidence>
<evidence type="ECO:0000256" key="8">
    <source>
        <dbReference type="ARBA" id="ARBA00023136"/>
    </source>
</evidence>
<keyword evidence="8 9" id="KW-0472">Membrane</keyword>
<dbReference type="Pfam" id="PF02320">
    <property type="entry name" value="UCR_hinge"/>
    <property type="match status" value="1"/>
</dbReference>
<keyword evidence="10" id="KW-1015">Disulfide bond</keyword>
<dbReference type="Gene3D" id="1.10.287.20">
    <property type="entry name" value="Ubiquinol-cytochrome C reductase hinge domain"/>
    <property type="match status" value="1"/>
</dbReference>
<dbReference type="InterPro" id="IPR023184">
    <property type="entry name" value="Ubol_cytC_Rdtase_hinge_dom"/>
</dbReference>
<comment type="subcellular location">
    <subcellularLocation>
        <location evidence="1">Mitochondrion inner membrane</location>
        <topology evidence="1">Peripheral membrane protein</topology>
        <orientation evidence="1">Intermembrane side</orientation>
    </subcellularLocation>
</comment>
<dbReference type="SUPFAM" id="SSF81531">
    <property type="entry name" value="Non-heme 11 kDa protein of cytochrome bc1 complex (Ubiquinol-cytochrome c reductase)"/>
    <property type="match status" value="1"/>
</dbReference>
<evidence type="ECO:0000256" key="2">
    <source>
        <dbReference type="ARBA" id="ARBA00006498"/>
    </source>
</evidence>
<comment type="caution">
    <text evidence="12">The sequence shown here is derived from an EMBL/GenBank/DDBJ whole genome shotgun (WGS) entry which is preliminary data.</text>
</comment>
<dbReference type="PANTHER" id="PTHR15336:SF0">
    <property type="entry name" value="CYTOCHROME B-C1 COMPLEX SUBUNIT 6, MITOCHONDRIAL"/>
    <property type="match status" value="1"/>
</dbReference>
<dbReference type="InterPro" id="IPR003422">
    <property type="entry name" value="Cyt_b-c1_6"/>
</dbReference>
<evidence type="ECO:0000256" key="5">
    <source>
        <dbReference type="ARBA" id="ARBA00022792"/>
    </source>
</evidence>
<sequence length="74" mass="8729">MPEKDEPLEPGVDQLKQWRDRCAEKYPELKNALDECNERVNSRKKTEENCVQEFWDFIEKVDKCAVPKAFAALK</sequence>
<keyword evidence="6 9" id="KW-0249">Electron transport</keyword>
<evidence type="ECO:0000259" key="11">
    <source>
        <dbReference type="Pfam" id="PF02320"/>
    </source>
</evidence>
<evidence type="ECO:0000256" key="6">
    <source>
        <dbReference type="ARBA" id="ARBA00022982"/>
    </source>
</evidence>
<dbReference type="AlphaFoldDB" id="A0AAN8IMN6"/>
<evidence type="ECO:0000313" key="13">
    <source>
        <dbReference type="Proteomes" id="UP001331761"/>
    </source>
</evidence>
<dbReference type="GO" id="GO:0006122">
    <property type="term" value="P:mitochondrial electron transport, ubiquinol to cytochrome c"/>
    <property type="evidence" value="ECO:0007669"/>
    <property type="project" value="InterPro"/>
</dbReference>
<feature type="disulfide bond" evidence="10">
    <location>
        <begin position="36"/>
        <end position="50"/>
    </location>
</feature>
<evidence type="ECO:0000256" key="10">
    <source>
        <dbReference type="PIRSR" id="PIRSR000019-1"/>
    </source>
</evidence>
<organism evidence="12 13">
    <name type="scientific">Trichostrongylus colubriformis</name>
    <name type="common">Black scour worm</name>
    <dbReference type="NCBI Taxonomy" id="6319"/>
    <lineage>
        <taxon>Eukaryota</taxon>
        <taxon>Metazoa</taxon>
        <taxon>Ecdysozoa</taxon>
        <taxon>Nematoda</taxon>
        <taxon>Chromadorea</taxon>
        <taxon>Rhabditida</taxon>
        <taxon>Rhabditina</taxon>
        <taxon>Rhabditomorpha</taxon>
        <taxon>Strongyloidea</taxon>
        <taxon>Trichostrongylidae</taxon>
        <taxon>Trichostrongylus</taxon>
    </lineage>
</organism>
<keyword evidence="4 9" id="KW-0679">Respiratory chain</keyword>
<feature type="disulfide bond" evidence="10">
    <location>
        <begin position="22"/>
        <end position="64"/>
    </location>
</feature>
<evidence type="ECO:0000256" key="3">
    <source>
        <dbReference type="ARBA" id="ARBA00022448"/>
    </source>
</evidence>
<feature type="domain" description="Ubiquinol-cytochrome C reductase hinge" evidence="11">
    <location>
        <begin position="13"/>
        <end position="74"/>
    </location>
</feature>
<keyword evidence="13" id="KW-1185">Reference proteome</keyword>
<dbReference type="GO" id="GO:0005743">
    <property type="term" value="C:mitochondrial inner membrane"/>
    <property type="evidence" value="ECO:0007669"/>
    <property type="project" value="UniProtKB-SubCell"/>
</dbReference>
<protein>
    <recommendedName>
        <fullName evidence="9">Cytochrome b-c1 complex subunit 6</fullName>
    </recommendedName>
</protein>
<name>A0AAN8IMN6_TRICO</name>
<evidence type="ECO:0000256" key="1">
    <source>
        <dbReference type="ARBA" id="ARBA00004137"/>
    </source>
</evidence>
<comment type="similarity">
    <text evidence="2 9">Belongs to the UQCRH/QCR6 family.</text>
</comment>
<proteinExistence type="inferred from homology"/>
<reference evidence="12 13" key="1">
    <citation type="submission" date="2019-10" db="EMBL/GenBank/DDBJ databases">
        <title>Assembly and Annotation for the nematode Trichostrongylus colubriformis.</title>
        <authorList>
            <person name="Martin J."/>
        </authorList>
    </citation>
    <scope>NUCLEOTIDE SEQUENCE [LARGE SCALE GENOMIC DNA]</scope>
    <source>
        <strain evidence="12">G859</strain>
        <tissue evidence="12">Whole worm</tissue>
    </source>
</reference>
<keyword evidence="3 9" id="KW-0813">Transport</keyword>
<dbReference type="InterPro" id="IPR036811">
    <property type="entry name" value="Ubol_cytC_Rdtase_hinge_dom_sf"/>
</dbReference>
<dbReference type="Proteomes" id="UP001331761">
    <property type="component" value="Unassembled WGS sequence"/>
</dbReference>
<dbReference type="EMBL" id="WIXE01013569">
    <property type="protein sequence ID" value="KAK5974987.1"/>
    <property type="molecule type" value="Genomic_DNA"/>
</dbReference>
<evidence type="ECO:0000313" key="12">
    <source>
        <dbReference type="EMBL" id="KAK5974987.1"/>
    </source>
</evidence>
<comment type="function">
    <text evidence="9">Component of the ubiquinol-cytochrome c oxidoreductase, a multisubunit transmembrane complex that is part of the mitochondrial electron transport chain which drives oxidative phosphorylation.</text>
</comment>
<keyword evidence="7 9" id="KW-0496">Mitochondrion</keyword>
<accession>A0AAN8IMN6</accession>
<evidence type="ECO:0000256" key="7">
    <source>
        <dbReference type="ARBA" id="ARBA00023128"/>
    </source>
</evidence>
<gene>
    <name evidence="12" type="ORF">GCK32_008563</name>
</gene>
<keyword evidence="5 9" id="KW-0999">Mitochondrion inner membrane</keyword>